<evidence type="ECO:0000256" key="2">
    <source>
        <dbReference type="ARBA" id="ARBA00022747"/>
    </source>
</evidence>
<dbReference type="PANTHER" id="PTHR30408:SF12">
    <property type="entry name" value="TYPE I RESTRICTION ENZYME MJAVIII SPECIFICITY SUBUNIT"/>
    <property type="match status" value="1"/>
</dbReference>
<organism evidence="6 7">
    <name type="scientific">Aliarcobacter butzleri</name>
    <dbReference type="NCBI Taxonomy" id="28197"/>
    <lineage>
        <taxon>Bacteria</taxon>
        <taxon>Pseudomonadati</taxon>
        <taxon>Campylobacterota</taxon>
        <taxon>Epsilonproteobacteria</taxon>
        <taxon>Campylobacterales</taxon>
        <taxon>Arcobacteraceae</taxon>
        <taxon>Aliarcobacter</taxon>
    </lineage>
</organism>
<evidence type="ECO:0000256" key="4">
    <source>
        <dbReference type="SAM" id="Coils"/>
    </source>
</evidence>
<dbReference type="InterPro" id="IPR052021">
    <property type="entry name" value="Type-I_RS_S_subunit"/>
</dbReference>
<reference evidence="6" key="1">
    <citation type="journal article" date="2023" name="Microorganisms">
        <title>Genomic Characterization of Arcobacter butzleri Strains Isolated from Various Sources in Lithuania.</title>
        <authorList>
            <person name="Uljanovas D."/>
            <person name="Golz G."/>
            <person name="Fleischmann S."/>
            <person name="Kudirkiene E."/>
            <person name="Kasetiene N."/>
            <person name="Grineviciene A."/>
            <person name="Tamuleviciene E."/>
            <person name="Aksomaitiene J."/>
            <person name="Alter T."/>
            <person name="Malakauskas M."/>
        </authorList>
    </citation>
    <scope>NUCLEOTIDE SEQUENCE</scope>
    <source>
        <strain evidence="6">H19</strain>
    </source>
</reference>
<protein>
    <submittedName>
        <fullName evidence="6">Restriction endonuclease subunit S</fullName>
        <ecNumber evidence="6">3.1.21.-</ecNumber>
    </submittedName>
</protein>
<dbReference type="Gene3D" id="1.10.287.1120">
    <property type="entry name" value="Bipartite methylase S protein"/>
    <property type="match status" value="1"/>
</dbReference>
<dbReference type="GO" id="GO:0009307">
    <property type="term" value="P:DNA restriction-modification system"/>
    <property type="evidence" value="ECO:0007669"/>
    <property type="project" value="UniProtKB-KW"/>
</dbReference>
<dbReference type="Gene3D" id="3.90.220.20">
    <property type="entry name" value="DNA methylase specificity domains"/>
    <property type="match status" value="2"/>
</dbReference>
<dbReference type="Pfam" id="PF01420">
    <property type="entry name" value="Methylase_S"/>
    <property type="match status" value="2"/>
</dbReference>
<keyword evidence="6" id="KW-0540">Nuclease</keyword>
<dbReference type="GO" id="GO:0016787">
    <property type="term" value="F:hydrolase activity"/>
    <property type="evidence" value="ECO:0007669"/>
    <property type="project" value="UniProtKB-KW"/>
</dbReference>
<dbReference type="GO" id="GO:0003677">
    <property type="term" value="F:DNA binding"/>
    <property type="evidence" value="ECO:0007669"/>
    <property type="project" value="UniProtKB-KW"/>
</dbReference>
<dbReference type="PANTHER" id="PTHR30408">
    <property type="entry name" value="TYPE-1 RESTRICTION ENZYME ECOKI SPECIFICITY PROTEIN"/>
    <property type="match status" value="1"/>
</dbReference>
<keyword evidence="3" id="KW-0238">DNA-binding</keyword>
<feature type="domain" description="Type I restriction modification DNA specificity" evidence="5">
    <location>
        <begin position="63"/>
        <end position="193"/>
    </location>
</feature>
<dbReference type="InterPro" id="IPR044946">
    <property type="entry name" value="Restrct_endonuc_typeI_TRD_sf"/>
</dbReference>
<keyword evidence="6" id="KW-0255">Endonuclease</keyword>
<evidence type="ECO:0000259" key="5">
    <source>
        <dbReference type="Pfam" id="PF01420"/>
    </source>
</evidence>
<proteinExistence type="inferred from homology"/>
<evidence type="ECO:0000256" key="1">
    <source>
        <dbReference type="ARBA" id="ARBA00010923"/>
    </source>
</evidence>
<evidence type="ECO:0000313" key="7">
    <source>
        <dbReference type="Proteomes" id="UP001171508"/>
    </source>
</evidence>
<feature type="domain" description="Type I restriction modification DNA specificity" evidence="5">
    <location>
        <begin position="228"/>
        <end position="407"/>
    </location>
</feature>
<dbReference type="EC" id="3.1.21.-" evidence="6"/>
<sequence length="426" mass="48323">MSAIKKGYKQTKVGIIPEDWEVVNFNELKDKTDSHSITGGPFGSDLKSEHYTTSGVRVIQLQNIGDGKFINKEFVYTSEEKANQLKNCLIYPNEIILAKMAEPVARACLIPSFEDKFLMCSDGIRLLVDKNRFSTKYILEYINYDLFRKIAIDRSTGSTRGRIGLSDLKTIPLSLPPLKEQEKIADILITWNEAVDKQEKLIEAKELQKKALMQKLLSGEVRFSGFTDEWEEVRLSKIIKLQGGYAFKSEEFKKCGVPIVRISNISNTSNYMEMNDLVYYDELSNDNNFVIKKDDLLIAMSGATTGKVSIYNLEKKAYLNQRVGLFKVIKSSLINYSFLTQFIFSNFFSVQLTSLLVAGAQPNISSKDIESLKIKLPSLSEQQKIAEVLSLADDEINLLKNELEELKLQKKALMQKLLTGQVRVKV</sequence>
<accession>A0AAP4PXL4</accession>
<dbReference type="InterPro" id="IPR000055">
    <property type="entry name" value="Restrct_endonuc_typeI_TRD"/>
</dbReference>
<evidence type="ECO:0000313" key="6">
    <source>
        <dbReference type="EMBL" id="MDN5131711.1"/>
    </source>
</evidence>
<keyword evidence="4" id="KW-0175">Coiled coil</keyword>
<dbReference type="EMBL" id="JAQJJM010000005">
    <property type="protein sequence ID" value="MDN5131711.1"/>
    <property type="molecule type" value="Genomic_DNA"/>
</dbReference>
<comment type="caution">
    <text evidence="6">The sequence shown here is derived from an EMBL/GenBank/DDBJ whole genome shotgun (WGS) entry which is preliminary data.</text>
</comment>
<dbReference type="GO" id="GO:0004519">
    <property type="term" value="F:endonuclease activity"/>
    <property type="evidence" value="ECO:0007669"/>
    <property type="project" value="UniProtKB-KW"/>
</dbReference>
<dbReference type="SUPFAM" id="SSF116734">
    <property type="entry name" value="DNA methylase specificity domain"/>
    <property type="match status" value="2"/>
</dbReference>
<feature type="coiled-coil region" evidence="4">
    <location>
        <begin position="389"/>
        <end position="416"/>
    </location>
</feature>
<dbReference type="CDD" id="cd17278">
    <property type="entry name" value="RMtype1_S_LdeBORF1052P-TRD2-CR2"/>
    <property type="match status" value="1"/>
</dbReference>
<comment type="similarity">
    <text evidence="1">Belongs to the type-I restriction system S methylase family.</text>
</comment>
<evidence type="ECO:0000256" key="3">
    <source>
        <dbReference type="ARBA" id="ARBA00023125"/>
    </source>
</evidence>
<dbReference type="AlphaFoldDB" id="A0AAP4PXL4"/>
<name>A0AAP4PXL4_9BACT</name>
<dbReference type="RefSeq" id="WP_152058199.1">
    <property type="nucleotide sequence ID" value="NZ_CABVRU010000139.1"/>
</dbReference>
<gene>
    <name evidence="6" type="ORF">PJV92_03125</name>
</gene>
<keyword evidence="2" id="KW-0680">Restriction system</keyword>
<dbReference type="Proteomes" id="UP001171508">
    <property type="component" value="Unassembled WGS sequence"/>
</dbReference>
<reference evidence="6" key="2">
    <citation type="submission" date="2023-01" db="EMBL/GenBank/DDBJ databases">
        <authorList>
            <person name="Uljanovas D."/>
        </authorList>
    </citation>
    <scope>NUCLEOTIDE SEQUENCE</scope>
    <source>
        <strain evidence="6">H19</strain>
    </source>
</reference>
<keyword evidence="6" id="KW-0378">Hydrolase</keyword>